<proteinExistence type="predicted"/>
<evidence type="ECO:0000313" key="2">
    <source>
        <dbReference type="Proteomes" id="UP000297149"/>
    </source>
</evidence>
<sequence>MSIICTRCGSTNVACEAIVNPNGNVFRRYTDESFLYGQCEDCGTCPELTDPDEVKMDIDRLYQEFKSYSDTEPDYANCRIVYKDDGNEHDIKISLKVDDKSAAMEESIFYYCDCLSDFKSLAEYGCEDFILVGCYRFGKWAEEECLSNNK</sequence>
<dbReference type="EMBL" id="CP039396">
    <property type="protein sequence ID" value="QCD43545.1"/>
    <property type="molecule type" value="Genomic_DNA"/>
</dbReference>
<protein>
    <submittedName>
        <fullName evidence="1">Uncharacterized protein</fullName>
    </submittedName>
</protein>
<evidence type="ECO:0000313" key="1">
    <source>
        <dbReference type="EMBL" id="QCD43545.1"/>
    </source>
</evidence>
<dbReference type="KEGG" id="ddb:E7747_15560"/>
<dbReference type="Proteomes" id="UP000297149">
    <property type="component" value="Chromosome"/>
</dbReference>
<name>A0A4P7W7V3_9BACT</name>
<gene>
    <name evidence="1" type="ORF">E7747_15560</name>
</gene>
<reference evidence="2" key="1">
    <citation type="submission" date="2019-02" db="EMBL/GenBank/DDBJ databases">
        <title>Isolation and identification of novel species under the genus Muribaculum.</title>
        <authorList>
            <person name="Miyake S."/>
            <person name="Ding Y."/>
            <person name="Low A."/>
            <person name="Soh M."/>
            <person name="Seedorf H."/>
        </authorList>
    </citation>
    <scope>NUCLEOTIDE SEQUENCE [LARGE SCALE GENOMIC DNA]</scope>
    <source>
        <strain evidence="2">H5</strain>
    </source>
</reference>
<organism evidence="1 2">
    <name type="scientific">Duncaniella dubosii</name>
    <dbReference type="NCBI Taxonomy" id="2518971"/>
    <lineage>
        <taxon>Bacteria</taxon>
        <taxon>Pseudomonadati</taxon>
        <taxon>Bacteroidota</taxon>
        <taxon>Bacteroidia</taxon>
        <taxon>Bacteroidales</taxon>
        <taxon>Muribaculaceae</taxon>
        <taxon>Duncaniella</taxon>
    </lineage>
</organism>
<keyword evidence="2" id="KW-1185">Reference proteome</keyword>
<dbReference type="RefSeq" id="WP_123614586.1">
    <property type="nucleotide sequence ID" value="NZ_CP039396.1"/>
</dbReference>
<dbReference type="AlphaFoldDB" id="A0A4P7W7V3"/>
<accession>A0A4P7W7V3</accession>